<comment type="caution">
    <text evidence="12">The sequence shown here is derived from an EMBL/GenBank/DDBJ whole genome shotgun (WGS) entry which is preliminary data.</text>
</comment>
<dbReference type="InterPro" id="IPR013783">
    <property type="entry name" value="Ig-like_fold"/>
</dbReference>
<protein>
    <recommendedName>
        <fullName evidence="14">MANSC domain-containing protein</fullName>
    </recommendedName>
</protein>
<keyword evidence="7" id="KW-0325">Glycoprotein</keyword>
<keyword evidence="13" id="KW-1185">Reference proteome</keyword>
<feature type="domain" description="PKD" evidence="10">
    <location>
        <begin position="278"/>
        <end position="349"/>
    </location>
</feature>
<dbReference type="Gene3D" id="2.60.40.10">
    <property type="entry name" value="Immunoglobulins"/>
    <property type="match status" value="5"/>
</dbReference>
<gene>
    <name evidence="12" type="ORF">CLODIP_2_CD11740</name>
</gene>
<evidence type="ECO:0000259" key="11">
    <source>
        <dbReference type="PROSITE" id="PS50986"/>
    </source>
</evidence>
<dbReference type="OrthoDB" id="536372at2759"/>
<dbReference type="FunFam" id="2.60.40.10:FF:000061">
    <property type="entry name" value="Dyslexia-associated protein KIAA0319 homolog"/>
    <property type="match status" value="2"/>
</dbReference>
<dbReference type="InterPro" id="IPR035986">
    <property type="entry name" value="PKD_dom_sf"/>
</dbReference>
<dbReference type="SMART" id="SM00089">
    <property type="entry name" value="PKD"/>
    <property type="match status" value="4"/>
</dbReference>
<accession>A0A8S1DKS9</accession>
<evidence type="ECO:0000313" key="13">
    <source>
        <dbReference type="Proteomes" id="UP000494165"/>
    </source>
</evidence>
<reference evidence="12 13" key="1">
    <citation type="submission" date="2020-04" db="EMBL/GenBank/DDBJ databases">
        <authorList>
            <person name="Alioto T."/>
            <person name="Alioto T."/>
            <person name="Gomez Garrido J."/>
        </authorList>
    </citation>
    <scope>NUCLEOTIDE SEQUENCE [LARGE SCALE GENOMIC DNA]</scope>
</reference>
<dbReference type="PROSITE" id="PS50093">
    <property type="entry name" value="PKD"/>
    <property type="match status" value="1"/>
</dbReference>
<evidence type="ECO:0000256" key="4">
    <source>
        <dbReference type="ARBA" id="ARBA00022737"/>
    </source>
</evidence>
<evidence type="ECO:0000256" key="5">
    <source>
        <dbReference type="ARBA" id="ARBA00022989"/>
    </source>
</evidence>
<evidence type="ECO:0008006" key="14">
    <source>
        <dbReference type="Google" id="ProtNLM"/>
    </source>
</evidence>
<dbReference type="Proteomes" id="UP000494165">
    <property type="component" value="Unassembled WGS sequence"/>
</dbReference>
<dbReference type="GO" id="GO:0005886">
    <property type="term" value="C:plasma membrane"/>
    <property type="evidence" value="ECO:0007669"/>
    <property type="project" value="UniProtKB-SubCell"/>
</dbReference>
<name>A0A8S1DKS9_9INSE</name>
<evidence type="ECO:0000313" key="12">
    <source>
        <dbReference type="EMBL" id="CAB3383148.1"/>
    </source>
</evidence>
<feature type="region of interest" description="Disordered" evidence="8">
    <location>
        <begin position="840"/>
        <end position="884"/>
    </location>
</feature>
<keyword evidence="4" id="KW-0677">Repeat</keyword>
<evidence type="ECO:0000259" key="10">
    <source>
        <dbReference type="PROSITE" id="PS50093"/>
    </source>
</evidence>
<evidence type="ECO:0000256" key="7">
    <source>
        <dbReference type="ARBA" id="ARBA00023180"/>
    </source>
</evidence>
<evidence type="ECO:0000256" key="6">
    <source>
        <dbReference type="ARBA" id="ARBA00023136"/>
    </source>
</evidence>
<dbReference type="CDD" id="cd00146">
    <property type="entry name" value="PKD"/>
    <property type="match status" value="1"/>
</dbReference>
<dbReference type="PANTHER" id="PTHR46182">
    <property type="entry name" value="FI19480P1"/>
    <property type="match status" value="1"/>
</dbReference>
<evidence type="ECO:0000256" key="2">
    <source>
        <dbReference type="ARBA" id="ARBA00022475"/>
    </source>
</evidence>
<feature type="region of interest" description="Disordered" evidence="8">
    <location>
        <begin position="140"/>
        <end position="159"/>
    </location>
</feature>
<evidence type="ECO:0000256" key="3">
    <source>
        <dbReference type="ARBA" id="ARBA00022692"/>
    </source>
</evidence>
<evidence type="ECO:0000256" key="9">
    <source>
        <dbReference type="SAM" id="Phobius"/>
    </source>
</evidence>
<dbReference type="InterPro" id="IPR013980">
    <property type="entry name" value="MANSC_dom"/>
</dbReference>
<sequence length="884" mass="95715">MPAGNKSAGSYSMANDVNDIDGCTSACCDSPTCNAVLLYDKKCFLIQCETEDLCAPVCAKTKKYVKAQMVLVRPISINNYDDEEMMADSSLQLPISSVRSCEVGILIDCPINEVCIPTHPKSRGGVCKCEEGWERKEDEKCVQQSGTGPPSVEHPSPPTEKHLTVSVMSKEIRLPEDKVDISAYTVPAEGLGEHYNYDWETVSQPAGSKATKQNAASSKLSLAHLSEGLYQFKVTVTGSGAHGEAFANVSVLPEQRVNQPPVAIVTPAKQNVKLPISEAVLDASSSSDDEGVVSYQWELTQGPLGYALAPVDSPMLQLHNLSIPGEYSFRLTVKDRQGASSQAQAGITVIKETDYPPEANAGSDIIIYLPQTALTLNGNQSKDDRGISSWEWTKNSTSKAVDMQDTRTPYLKLSDLEVGVYTFVLKVTDTAGQSSSAEVHVFVKEPLHLPPSANAGGNITINLPKNWVTLGSEATDDPLTSWKWVQEQGPLPAKFEPPEGNSSRVNATGLTRGTYIFRLSVTDMSSGASVNDSAVVTVLQNQNSPPKAYAGGDLNVFLPLSILKLNGSKSSDDLAVTKWKWTRDDSSLAQGKVLDNSDSSPVLMLSGLIAGQYVFKLRVEDEQGLSSEDQTTVMVNPDPQLKSLVRLTLGAASRTLRQLQLDSLLKQITLLLHGGVTVVVRSVDEEQNTGRACITFLAVKETSSGTNETLGGPQVVKTLRAKLRQDPGLLDLPVALIETVVCQNNCSNHGTCDEATRQCLCEAFWMQDLFSQYFGEGESNCDWSILYVVVGATAILLGLCGFLWIVYCALAPAFKSDPQPTKRSQRRKASYSLLGNVEEDETSMTKISRRMSLSEESDTDSDVLFETRSKSNGSANGKAGRRKC</sequence>
<dbReference type="GO" id="GO:0001764">
    <property type="term" value="P:neuron migration"/>
    <property type="evidence" value="ECO:0007669"/>
    <property type="project" value="TreeGrafter"/>
</dbReference>
<dbReference type="InterPro" id="IPR022409">
    <property type="entry name" value="PKD/Chitinase_dom"/>
</dbReference>
<dbReference type="AlphaFoldDB" id="A0A8S1DKS9"/>
<organism evidence="12 13">
    <name type="scientific">Cloeon dipterum</name>
    <dbReference type="NCBI Taxonomy" id="197152"/>
    <lineage>
        <taxon>Eukaryota</taxon>
        <taxon>Metazoa</taxon>
        <taxon>Ecdysozoa</taxon>
        <taxon>Arthropoda</taxon>
        <taxon>Hexapoda</taxon>
        <taxon>Insecta</taxon>
        <taxon>Pterygota</taxon>
        <taxon>Palaeoptera</taxon>
        <taxon>Ephemeroptera</taxon>
        <taxon>Pisciforma</taxon>
        <taxon>Baetidae</taxon>
        <taxon>Cloeon</taxon>
    </lineage>
</organism>
<dbReference type="PANTHER" id="PTHR46182:SF2">
    <property type="entry name" value="FI19480P1"/>
    <property type="match status" value="1"/>
</dbReference>
<dbReference type="InterPro" id="IPR000601">
    <property type="entry name" value="PKD_dom"/>
</dbReference>
<dbReference type="EMBL" id="CADEPI010000298">
    <property type="protein sequence ID" value="CAB3383148.1"/>
    <property type="molecule type" value="Genomic_DNA"/>
</dbReference>
<dbReference type="GO" id="GO:0031410">
    <property type="term" value="C:cytoplasmic vesicle"/>
    <property type="evidence" value="ECO:0007669"/>
    <property type="project" value="TreeGrafter"/>
</dbReference>
<keyword evidence="6 9" id="KW-0472">Membrane</keyword>
<dbReference type="Pfam" id="PF23597">
    <property type="entry name" value="KIAA0319_N"/>
    <property type="match status" value="1"/>
</dbReference>
<keyword evidence="3 9" id="KW-0812">Transmembrane</keyword>
<dbReference type="PROSITE" id="PS50986">
    <property type="entry name" value="MANSC"/>
    <property type="match status" value="1"/>
</dbReference>
<proteinExistence type="predicted"/>
<dbReference type="FunFam" id="2.60.40.10:FF:000257">
    <property type="entry name" value="Dyslexia-associated protein KIAA0319-like"/>
    <property type="match status" value="1"/>
</dbReference>
<dbReference type="Pfam" id="PF22352">
    <property type="entry name" value="K319L-like_PKD"/>
    <property type="match status" value="5"/>
</dbReference>
<feature type="transmembrane region" description="Helical" evidence="9">
    <location>
        <begin position="785"/>
        <end position="814"/>
    </location>
</feature>
<keyword evidence="5 9" id="KW-1133">Transmembrane helix</keyword>
<keyword evidence="2" id="KW-1003">Cell membrane</keyword>
<dbReference type="SUPFAM" id="SSF49299">
    <property type="entry name" value="PKD domain"/>
    <property type="match status" value="4"/>
</dbReference>
<evidence type="ECO:0000256" key="1">
    <source>
        <dbReference type="ARBA" id="ARBA00004236"/>
    </source>
</evidence>
<evidence type="ECO:0000256" key="8">
    <source>
        <dbReference type="SAM" id="MobiDB-lite"/>
    </source>
</evidence>
<dbReference type="InterPro" id="IPR029865">
    <property type="entry name" value="KIAA0319-like"/>
</dbReference>
<comment type="subcellular location">
    <subcellularLocation>
        <location evidence="1">Cell membrane</location>
    </subcellularLocation>
</comment>
<feature type="domain" description="MANSC" evidence="11">
    <location>
        <begin position="1"/>
        <end position="65"/>
    </location>
</feature>